<proteinExistence type="inferred from homology"/>
<dbReference type="GO" id="GO:0032259">
    <property type="term" value="P:methylation"/>
    <property type="evidence" value="ECO:0007669"/>
    <property type="project" value="UniProtKB-KW"/>
</dbReference>
<feature type="active site" description="Nucleophile; methyl group acceptor" evidence="8">
    <location>
        <position position="116"/>
    </location>
</feature>
<dbReference type="InterPro" id="IPR036631">
    <property type="entry name" value="MGMT_N_sf"/>
</dbReference>
<feature type="domain" description="Methylated-DNA-[protein]-cysteine S-methyltransferase DNA binding" evidence="9">
    <location>
        <begin position="68"/>
        <end position="145"/>
    </location>
</feature>
<keyword evidence="3 8" id="KW-0489">Methyltransferase</keyword>
<evidence type="ECO:0000256" key="7">
    <source>
        <dbReference type="ARBA" id="ARBA00049348"/>
    </source>
</evidence>
<dbReference type="PROSITE" id="PS00374">
    <property type="entry name" value="MGMT"/>
    <property type="match status" value="1"/>
</dbReference>
<dbReference type="Gene3D" id="3.30.160.70">
    <property type="entry name" value="Methylated DNA-protein cysteine methyltransferase domain"/>
    <property type="match status" value="1"/>
</dbReference>
<evidence type="ECO:0000256" key="6">
    <source>
        <dbReference type="ARBA" id="ARBA00023204"/>
    </source>
</evidence>
<protein>
    <recommendedName>
        <fullName evidence="8">Methylated-DNA--protein-cysteine methyltransferase</fullName>
        <ecNumber evidence="8">2.1.1.63</ecNumber>
    </recommendedName>
    <alternativeName>
        <fullName evidence="8">6-O-methylguanine-DNA methyltransferase</fullName>
        <shortName evidence="8">MGMT</shortName>
    </alternativeName>
    <alternativeName>
        <fullName evidence="8">O-6-methylguanine-DNA-alkyltransferase</fullName>
    </alternativeName>
</protein>
<dbReference type="Gene3D" id="1.10.10.10">
    <property type="entry name" value="Winged helix-like DNA-binding domain superfamily/Winged helix DNA-binding domain"/>
    <property type="match status" value="1"/>
</dbReference>
<keyword evidence="4 8" id="KW-0808">Transferase</keyword>
<reference evidence="11" key="2">
    <citation type="submission" date="2022-10" db="EMBL/GenBank/DDBJ databases">
        <authorList>
            <person name="Trinh H.N."/>
        </authorList>
    </citation>
    <scope>NUCLEOTIDE SEQUENCE</scope>
    <source>
        <strain evidence="11">RN2-1</strain>
    </source>
</reference>
<dbReference type="Proteomes" id="UP001165679">
    <property type="component" value="Unassembled WGS sequence"/>
</dbReference>
<evidence type="ECO:0000256" key="3">
    <source>
        <dbReference type="ARBA" id="ARBA00022603"/>
    </source>
</evidence>
<keyword evidence="2 8" id="KW-0963">Cytoplasm</keyword>
<dbReference type="InterPro" id="IPR008332">
    <property type="entry name" value="MethylG_MeTrfase_N"/>
</dbReference>
<evidence type="ECO:0000259" key="10">
    <source>
        <dbReference type="Pfam" id="PF02870"/>
    </source>
</evidence>
<comment type="function">
    <text evidence="8">Involved in the cellular defense against the biological effects of O6-methylguanine (O6-MeG) and O4-methylthymine (O4-MeT) in DNA. Repairs the methylated nucleobase in DNA by stoichiometrically transferring the methyl group to a cysteine residue in the enzyme. This is a suicide reaction: the enzyme is irreversibly inactivated.</text>
</comment>
<feature type="domain" description="Methylguanine DNA methyltransferase ribonuclease-like" evidence="10">
    <location>
        <begin position="6"/>
        <end position="63"/>
    </location>
</feature>
<dbReference type="NCBIfam" id="TIGR00589">
    <property type="entry name" value="ogt"/>
    <property type="match status" value="1"/>
</dbReference>
<evidence type="ECO:0000313" key="11">
    <source>
        <dbReference type="EMBL" id="MCW3473652.1"/>
    </source>
</evidence>
<keyword evidence="12" id="KW-1185">Reference proteome</keyword>
<comment type="caution">
    <text evidence="11">The sequence shown here is derived from an EMBL/GenBank/DDBJ whole genome shotgun (WGS) entry which is preliminary data.</text>
</comment>
<dbReference type="GO" id="GO:0006307">
    <property type="term" value="P:DNA alkylation repair"/>
    <property type="evidence" value="ECO:0007669"/>
    <property type="project" value="UniProtKB-UniRule"/>
</dbReference>
<gene>
    <name evidence="11" type="ORF">OL599_03600</name>
</gene>
<dbReference type="RefSeq" id="WP_264712232.1">
    <property type="nucleotide sequence ID" value="NZ_JAPDNT010000001.1"/>
</dbReference>
<reference evidence="11" key="1">
    <citation type="submission" date="2022-09" db="EMBL/GenBank/DDBJ databases">
        <title>Rhodovastum sp. nov. RN2-1 isolated from soil in Seongnam, South Korea.</title>
        <authorList>
            <person name="Le N.T."/>
        </authorList>
    </citation>
    <scope>NUCLEOTIDE SEQUENCE</scope>
    <source>
        <strain evidence="11">RN2-1</strain>
    </source>
</reference>
<name>A0AA41YQH3_9PROT</name>
<comment type="miscellaneous">
    <text evidence="8">This enzyme catalyzes only one turnover and therefore is not strictly catalytic. According to one definition, an enzyme is a biocatalyst that acts repeatedly and over many reaction cycles.</text>
</comment>
<dbReference type="InterPro" id="IPR014048">
    <property type="entry name" value="MethylDNA_cys_MeTrfase_DNA-bd"/>
</dbReference>
<dbReference type="Pfam" id="PF02870">
    <property type="entry name" value="Methyltransf_1N"/>
    <property type="match status" value="1"/>
</dbReference>
<dbReference type="GO" id="GO:0003908">
    <property type="term" value="F:methylated-DNA-[protein]-cysteine S-methyltransferase activity"/>
    <property type="evidence" value="ECO:0007669"/>
    <property type="project" value="UniProtKB-UniRule"/>
</dbReference>
<evidence type="ECO:0000256" key="1">
    <source>
        <dbReference type="ARBA" id="ARBA00001286"/>
    </source>
</evidence>
<comment type="catalytic activity">
    <reaction evidence="1 8">
        <text>a 4-O-methyl-thymidine in DNA + L-cysteinyl-[protein] = a thymidine in DNA + S-methyl-L-cysteinyl-[protein]</text>
        <dbReference type="Rhea" id="RHEA:53428"/>
        <dbReference type="Rhea" id="RHEA-COMP:10131"/>
        <dbReference type="Rhea" id="RHEA-COMP:10132"/>
        <dbReference type="Rhea" id="RHEA-COMP:13555"/>
        <dbReference type="Rhea" id="RHEA-COMP:13556"/>
        <dbReference type="ChEBI" id="CHEBI:29950"/>
        <dbReference type="ChEBI" id="CHEBI:82612"/>
        <dbReference type="ChEBI" id="CHEBI:137386"/>
        <dbReference type="ChEBI" id="CHEBI:137387"/>
        <dbReference type="EC" id="2.1.1.63"/>
    </reaction>
</comment>
<dbReference type="CDD" id="cd06445">
    <property type="entry name" value="ATase"/>
    <property type="match status" value="1"/>
</dbReference>
<evidence type="ECO:0000259" key="9">
    <source>
        <dbReference type="Pfam" id="PF01035"/>
    </source>
</evidence>
<dbReference type="GO" id="GO:0005737">
    <property type="term" value="C:cytoplasm"/>
    <property type="evidence" value="ECO:0007669"/>
    <property type="project" value="UniProtKB-SubCell"/>
</dbReference>
<dbReference type="HAMAP" id="MF_00772">
    <property type="entry name" value="OGT"/>
    <property type="match status" value="1"/>
</dbReference>
<evidence type="ECO:0000256" key="5">
    <source>
        <dbReference type="ARBA" id="ARBA00022763"/>
    </source>
</evidence>
<dbReference type="InterPro" id="IPR023546">
    <property type="entry name" value="MGMT"/>
</dbReference>
<organism evidence="11 12">
    <name type="scientific">Limobrevibacterium gyesilva</name>
    <dbReference type="NCBI Taxonomy" id="2991712"/>
    <lineage>
        <taxon>Bacteria</taxon>
        <taxon>Pseudomonadati</taxon>
        <taxon>Pseudomonadota</taxon>
        <taxon>Alphaproteobacteria</taxon>
        <taxon>Acetobacterales</taxon>
        <taxon>Acetobacteraceae</taxon>
        <taxon>Limobrevibacterium</taxon>
    </lineage>
</organism>
<dbReference type="SUPFAM" id="SSF53155">
    <property type="entry name" value="Methylated DNA-protein cysteine methyltransferase domain"/>
    <property type="match status" value="1"/>
</dbReference>
<evidence type="ECO:0000256" key="2">
    <source>
        <dbReference type="ARBA" id="ARBA00022490"/>
    </source>
</evidence>
<accession>A0AA41YQH3</accession>
<keyword evidence="6 8" id="KW-0234">DNA repair</keyword>
<dbReference type="AlphaFoldDB" id="A0AA41YQH3"/>
<sequence>MPQLSLHTPVGDITVSEEDGAIVALDWGWGRDQAETPLLLRARAQLNAYFDGELLEFDLPLAPAGTAYRRRVWDALCRIPPGQTRTYGDIARSAGGSPRSVGGANGCNPIPILIPCHRVVAGSGIGGYSGGDGLPTKRYLLALETRALQARARKAPLPGQG</sequence>
<keyword evidence="5 8" id="KW-0227">DNA damage</keyword>
<dbReference type="InterPro" id="IPR001497">
    <property type="entry name" value="MethylDNA_cys_MeTrfase_AS"/>
</dbReference>
<dbReference type="Pfam" id="PF01035">
    <property type="entry name" value="DNA_binding_1"/>
    <property type="match status" value="1"/>
</dbReference>
<dbReference type="InterPro" id="IPR036217">
    <property type="entry name" value="MethylDNA_cys_MeTrfase_DNAb"/>
</dbReference>
<dbReference type="SUPFAM" id="SSF46767">
    <property type="entry name" value="Methylated DNA-protein cysteine methyltransferase, C-terminal domain"/>
    <property type="match status" value="1"/>
</dbReference>
<evidence type="ECO:0000256" key="8">
    <source>
        <dbReference type="HAMAP-Rule" id="MF_00772"/>
    </source>
</evidence>
<comment type="subcellular location">
    <subcellularLocation>
        <location evidence="8">Cytoplasm</location>
    </subcellularLocation>
</comment>
<dbReference type="InterPro" id="IPR036388">
    <property type="entry name" value="WH-like_DNA-bd_sf"/>
</dbReference>
<evidence type="ECO:0000256" key="4">
    <source>
        <dbReference type="ARBA" id="ARBA00022679"/>
    </source>
</evidence>
<dbReference type="PANTHER" id="PTHR10815:SF13">
    <property type="entry name" value="METHYLATED-DNA--PROTEIN-CYSTEINE METHYLTRANSFERASE"/>
    <property type="match status" value="1"/>
</dbReference>
<comment type="catalytic activity">
    <reaction evidence="7 8">
        <text>a 6-O-methyl-2'-deoxyguanosine in DNA + L-cysteinyl-[protein] = S-methyl-L-cysteinyl-[protein] + a 2'-deoxyguanosine in DNA</text>
        <dbReference type="Rhea" id="RHEA:24000"/>
        <dbReference type="Rhea" id="RHEA-COMP:10131"/>
        <dbReference type="Rhea" id="RHEA-COMP:10132"/>
        <dbReference type="Rhea" id="RHEA-COMP:11367"/>
        <dbReference type="Rhea" id="RHEA-COMP:11368"/>
        <dbReference type="ChEBI" id="CHEBI:29950"/>
        <dbReference type="ChEBI" id="CHEBI:82612"/>
        <dbReference type="ChEBI" id="CHEBI:85445"/>
        <dbReference type="ChEBI" id="CHEBI:85448"/>
        <dbReference type="EC" id="2.1.1.63"/>
    </reaction>
</comment>
<evidence type="ECO:0000313" key="12">
    <source>
        <dbReference type="Proteomes" id="UP001165679"/>
    </source>
</evidence>
<comment type="similarity">
    <text evidence="8">Belongs to the MGMT family.</text>
</comment>
<dbReference type="EMBL" id="JAPDNT010000001">
    <property type="protein sequence ID" value="MCW3473652.1"/>
    <property type="molecule type" value="Genomic_DNA"/>
</dbReference>
<dbReference type="EC" id="2.1.1.63" evidence="8"/>
<dbReference type="PANTHER" id="PTHR10815">
    <property type="entry name" value="METHYLATED-DNA--PROTEIN-CYSTEINE METHYLTRANSFERASE"/>
    <property type="match status" value="1"/>
</dbReference>